<sequence length="3260" mass="353091">MAVAVQVTVTVLDRNDSPPRFQNGPYTISLSEDAPVGSTVAVLQADDPDLEGSVRFSIAEGQSDAGHFRIDPQTGALLLVEALDRELQAQHQFSVTATDGLHFVIVSHCLLLTPPPPQPQVTDTNDNLPLFGEAAYSFDLWEDTQRGAQVGAVSAVDADLGLNRQVSYSVLSDWANDVFSLNPQTGVFTLTSHLDYELYQHYVLVVQAQDSGTPSLSSTATVYVNVLDLNDNAPLFDPMSYSDEVLENVTRTTDHRCDGRGATTLELSFVVLANDLQAQNSDNGRIVYSIAEGDPDGQLAILANGTIVTRLPLDRERKSLYSLVVRATDQAPEVHKRLSSSVQVTIVLKDVNDMVPEFVTPNVTSVQENAPANTIVMAVKAVDRDEGRNSYVEYSISPEHTFSLGPVDGLLRVRGLLDREQRASYELLVTARDRGHPVRVASQRLRVRLLDENDNSPVFDPRQYSAAVSENSSVGASVLRVSATDQDEGASGQVRYSIIAGDPNHDFSVGQDTGVLRVRRSLDYERRTRYLLTLQAEDCAGASSELRFDTCHGHHLSDGRQRQCARLPRLANAATPVVLLTLAAHDADQLPSGPIHYRLEDLGHGAFRINGTSGELSLERPLDRELRDRYLLTVLAVDSGNPRQTGTGTVSVFVSDVNDNAPEFDRSRYVASLAENQPADHPVTRITATDADVGRNARIRYSLHGEQGSRFSVDAESGLVRARVPMDREECERYELRLVAHDDGLTVRHSATVELVVLVTDQNDNRPTFTSANTSVVVPSGAEPGYFVLGARATDADSGPNGQLVFHLSGPDVDKFQIQQDTGVIRLAHRLASSSPRDDSSYEIQVHATDQGRVPLVSSMTVFVSTADAQQFPKFRSSTPDTLTLAEGGGNGVTPLVTLSATSPKTGPAGRITYRVASGGDAFALHPDSGVLTVIRGDALDLEATPRLQLWLEAWDADEPALSSAVRIDVQLTDINDNVPEFERDVYNTSVREEQSAGQLVAQLHARDGDSGVNGKLRYELRPLPTSRDFDDLPFEIDAATGELRTTARLDRETVAHYRFLVEARDEGDPSLTGTATVLVSVSDKNDNPPRFTRLFSVNVTENAPLGAFVIQVTSSDRDAAENANATYSFTENPGERFAIDPLTGNVTVAGPLDRELRDEYLLKVAAVDGSWKAETPLTVSLQDVNDNAPRFERMAYRFRLPELQSGGSFVGRVAATDADKTGPNAAVSYSLRRPSDLFRVDPATGEVLSKQPLRYRRSPRGATSPENQHVLRVLATDHGKPPLSSETTVYVSVVDANNHVPKFEQTAYFSPLPDNAAVGLSVVRVTARDDQDVGVNAELVYSIFDGNGTDLLDIHQTSGWLTVAKPLPRQQGQTFALKVRATDQGVPPKSADTVVSTSLQEWHRTALGETRITSASRMHSVFRLSNKGLFVDPFPMQLAGLNGEVRYSIESGNTGDSFAMEPHNGALTISAVLDYETVPEFRLNVSACDAAFHRKCASATLTVIVTDVNDCPPQFNATHFDAYVAENEPPGTMVTQLSASDADSGRNRIVQYALVGGSSDFAVDPQSGVVTAQSSFDYEQTSEYVLEVVASNPGSLQYSSCQLRVHVTGKNEFFPRFVQPVFQFAVSESTVVGTAVGRVLATDEDSGPEGDVYFLFVGSSNDRGFRIQPSTGVITVSRTLDREAQARVVLSVMAKNGGSIRGNDTDEAQVVVSIQDGNDPPVFLQPLYEARISEAAPVGSPVLSVSAVDRDVRPNNHQFFYSILEGDPNKVFGVDSQTGLLHTAAPLDRESVPSYTLTLAAIDRGSPPQTGTATVRVTLDDVNDNGPEFEPADLLGYVLEDEPPYTSVLTLAARDRDLAPNGAPFAYSLVGGARRNLFELDRQTGVLRTTQRLDREATPSLQLLVEVQDSGNPPIRARHGLTVLLVDKNDSPSSPRSLTVLVWVYHSVFAGGKIADVRPLDPDATGEYQCRLESRESVFSIVSQCDLHASRLLSPSNYSFTVRGNDGYHQDVTSTVNVQFRVFDNATVENSVSLRVVNQSAGDFLGSSYDRFLGLLRQVLEGMGSPIVYSMADVKGQLQLTLAVRKTSGTLVSPEKVSQRLEARRDTLQSSLAKTIVVGYEPCASSPCRHGGTCSSRLDFQTSLSILDSAQLVFASPGATRSFACSCPVGFSGLQCQDQLDPCSPSPCSEGSTCRIDAAAAVGFQCLCPEDREGERCERPRRNSCASAPCKNGGSCREAPAGSFFCLCRLGFKGSLCEQAADGCRPSRCRNGATCVGNGPAGYHCLCEPNFFGRHCEKSTFGFEPYSYMAFPSLKPSTNDISVVFATNRRHALLAYNFGAQNGGRSDFVALEIADGRPTFSFGGSRTAIAKVALDRDVADGNWHRVTVIRNGRVASLSVVSCQDHGELCEECSHANSSCSLSVTGQAGTLSLSSQPLYIGGLPSVEPLLERPSQVWADDFVGCVHSVAVDGQPLALERPLRQQYVARTCGRRGDPCATGGCRGANACRDLWSVAGCTCPGGMLVAQDCGQALEPYWLSGGSFLELVPQEKHRREALVQQRRRQQQQQPQRASRDLPPSKALSLRLRTLAQDGLLLHVATERDHTRLQLAEGHLEYLSQSGQQEPVQWRHPTRVSDGHWHQVVLSRSLETGGGAVSLAVDDQRRRVPTDAALHDFLDPFLTSFTIGGRWEQNAVSAESLPGSLQGCIQQIAVNGELQSVNASQGYFRLVARGAVGRSCSQEALRLDVAADPLGVGIILVIAFFVVLILVILVSLLVFRRCKLKRHKAPTPIKPNGNALINQITEATRGSVHTEPGYTDGATPSAPEEHLRNPPSAQDLVPPKRAKERDIGNDNHLPRTPQRPDIIEREVMHASSPLAASRCAEQSVYGAAAEPEHYDLENASSIAPSDIDIVYHYRVFRDGSQLRKLHHNKGLHKHPGPHRHSPASPTARQSPRQQLLLRPAARDSPSALKMHHSTPLARLSPSSELSRQTPRILTLQDISGKPLQTALLASAHPGNGAKPFKDALTNSERSLNSPVSQLSRSTGSLPSAKLKQACAAPAAESRHAQPLAGLGLTAEEIECLNARPRNCSLVSTLDAVSSSGSEGTKGKLSQLLDDRPAALLDAATGHDSSSDESGNDSFTCSEFEYDNGYEKAHRDFAPGNMIFSKLAEEDNENDEDSSKTYDGFDSFRGSLSTLVASDDDLSHLSYKPPSGAVLGWDCLLNWGPNFENLVGVFKDIADLPDTVSPLTPGHPKPSEEYV</sequence>
<evidence type="ECO:0000313" key="1">
    <source>
        <dbReference type="EMBL" id="KAG0422710.1"/>
    </source>
</evidence>
<organism evidence="1 2">
    <name type="scientific">Ixodes persulcatus</name>
    <name type="common">Taiga tick</name>
    <dbReference type="NCBI Taxonomy" id="34615"/>
    <lineage>
        <taxon>Eukaryota</taxon>
        <taxon>Metazoa</taxon>
        <taxon>Ecdysozoa</taxon>
        <taxon>Arthropoda</taxon>
        <taxon>Chelicerata</taxon>
        <taxon>Arachnida</taxon>
        <taxon>Acari</taxon>
        <taxon>Parasitiformes</taxon>
        <taxon>Ixodida</taxon>
        <taxon>Ixodoidea</taxon>
        <taxon>Ixodidae</taxon>
        <taxon>Ixodinae</taxon>
        <taxon>Ixodes</taxon>
    </lineage>
</organism>
<evidence type="ECO:0000313" key="2">
    <source>
        <dbReference type="Proteomes" id="UP000805193"/>
    </source>
</evidence>
<gene>
    <name evidence="1" type="ORF">HPB47_001478</name>
</gene>
<dbReference type="EMBL" id="JABSTQ010010191">
    <property type="protein sequence ID" value="KAG0422710.1"/>
    <property type="molecule type" value="Genomic_DNA"/>
</dbReference>
<protein>
    <submittedName>
        <fullName evidence="1">Uncharacterized protein</fullName>
    </submittedName>
</protein>
<name>A0AC60PNZ7_IXOPE</name>
<reference evidence="1 2" key="1">
    <citation type="journal article" date="2020" name="Cell">
        <title>Large-Scale Comparative Analyses of Tick Genomes Elucidate Their Genetic Diversity and Vector Capacities.</title>
        <authorList>
            <consortium name="Tick Genome and Microbiome Consortium (TIGMIC)"/>
            <person name="Jia N."/>
            <person name="Wang J."/>
            <person name="Shi W."/>
            <person name="Du L."/>
            <person name="Sun Y."/>
            <person name="Zhan W."/>
            <person name="Jiang J.F."/>
            <person name="Wang Q."/>
            <person name="Zhang B."/>
            <person name="Ji P."/>
            <person name="Bell-Sakyi L."/>
            <person name="Cui X.M."/>
            <person name="Yuan T.T."/>
            <person name="Jiang B.G."/>
            <person name="Yang W.F."/>
            <person name="Lam T.T."/>
            <person name="Chang Q.C."/>
            <person name="Ding S.J."/>
            <person name="Wang X.J."/>
            <person name="Zhu J.G."/>
            <person name="Ruan X.D."/>
            <person name="Zhao L."/>
            <person name="Wei J.T."/>
            <person name="Ye R.Z."/>
            <person name="Que T.C."/>
            <person name="Du C.H."/>
            <person name="Zhou Y.H."/>
            <person name="Cheng J.X."/>
            <person name="Dai P.F."/>
            <person name="Guo W.B."/>
            <person name="Han X.H."/>
            <person name="Huang E.J."/>
            <person name="Li L.F."/>
            <person name="Wei W."/>
            <person name="Gao Y.C."/>
            <person name="Liu J.Z."/>
            <person name="Shao H.Z."/>
            <person name="Wang X."/>
            <person name="Wang C.C."/>
            <person name="Yang T.C."/>
            <person name="Huo Q.B."/>
            <person name="Li W."/>
            <person name="Chen H.Y."/>
            <person name="Chen S.E."/>
            <person name="Zhou L.G."/>
            <person name="Ni X.B."/>
            <person name="Tian J.H."/>
            <person name="Sheng Y."/>
            <person name="Liu T."/>
            <person name="Pan Y.S."/>
            <person name="Xia L.Y."/>
            <person name="Li J."/>
            <person name="Zhao F."/>
            <person name="Cao W.C."/>
        </authorList>
    </citation>
    <scope>NUCLEOTIDE SEQUENCE [LARGE SCALE GENOMIC DNA]</scope>
    <source>
        <strain evidence="1">Iper-2018</strain>
    </source>
</reference>
<dbReference type="Proteomes" id="UP000805193">
    <property type="component" value="Unassembled WGS sequence"/>
</dbReference>
<comment type="caution">
    <text evidence="1">The sequence shown here is derived from an EMBL/GenBank/DDBJ whole genome shotgun (WGS) entry which is preliminary data.</text>
</comment>
<proteinExistence type="predicted"/>
<keyword evidence="2" id="KW-1185">Reference proteome</keyword>
<accession>A0AC60PNZ7</accession>